<reference evidence="15" key="3">
    <citation type="submission" date="2016-03" db="UniProtKB">
        <authorList>
            <consortium name="EnsemblProtists"/>
        </authorList>
    </citation>
    <scope>IDENTIFICATION</scope>
</reference>
<evidence type="ECO:0000313" key="14">
    <source>
        <dbReference type="EMBL" id="EKX34242.1"/>
    </source>
</evidence>
<keyword evidence="4" id="KW-0479">Metal-binding</keyword>
<dbReference type="InterPro" id="IPR044492">
    <property type="entry name" value="P_typ_ATPase_HD_dom"/>
</dbReference>
<feature type="transmembrane region" description="Helical" evidence="12">
    <location>
        <begin position="253"/>
        <end position="273"/>
    </location>
</feature>
<dbReference type="OrthoDB" id="116380at2759"/>
<dbReference type="NCBIfam" id="TIGR01494">
    <property type="entry name" value="ATPase_P-type"/>
    <property type="match status" value="3"/>
</dbReference>
<feature type="transmembrane region" description="Helical" evidence="12">
    <location>
        <begin position="757"/>
        <end position="777"/>
    </location>
</feature>
<dbReference type="Gene3D" id="2.70.150.10">
    <property type="entry name" value="Calcium-transporting ATPase, cytoplasmic transduction domain A"/>
    <property type="match status" value="1"/>
</dbReference>
<dbReference type="SFLD" id="SFLDG00002">
    <property type="entry name" value="C1.7:_P-type_atpase_like"/>
    <property type="match status" value="1"/>
</dbReference>
<evidence type="ECO:0000259" key="13">
    <source>
        <dbReference type="SMART" id="SM00831"/>
    </source>
</evidence>
<dbReference type="GO" id="GO:1902600">
    <property type="term" value="P:proton transmembrane transport"/>
    <property type="evidence" value="ECO:0007669"/>
    <property type="project" value="TreeGrafter"/>
</dbReference>
<keyword evidence="5" id="KW-0547">Nucleotide-binding</keyword>
<dbReference type="PANTHER" id="PTHR43294">
    <property type="entry name" value="SODIUM/POTASSIUM-TRANSPORTING ATPASE SUBUNIT ALPHA"/>
    <property type="match status" value="1"/>
</dbReference>
<evidence type="ECO:0000256" key="7">
    <source>
        <dbReference type="ARBA" id="ARBA00022967"/>
    </source>
</evidence>
<accession>L1IDR5</accession>
<proteinExistence type="predicted"/>
<dbReference type="GO" id="GO:0036376">
    <property type="term" value="P:sodium ion export across plasma membrane"/>
    <property type="evidence" value="ECO:0007669"/>
    <property type="project" value="TreeGrafter"/>
</dbReference>
<dbReference type="Pfam" id="PF00122">
    <property type="entry name" value="E1-E2_ATPase"/>
    <property type="match status" value="1"/>
</dbReference>
<dbReference type="EMBL" id="JH993115">
    <property type="protein sequence ID" value="EKX34242.1"/>
    <property type="molecule type" value="Genomic_DNA"/>
</dbReference>
<evidence type="ECO:0000256" key="2">
    <source>
        <dbReference type="ARBA" id="ARBA00022475"/>
    </source>
</evidence>
<dbReference type="InterPro" id="IPR001757">
    <property type="entry name" value="P_typ_ATPase"/>
</dbReference>
<keyword evidence="6" id="KW-0067">ATP-binding</keyword>
<feature type="region of interest" description="Disordered" evidence="11">
    <location>
        <begin position="984"/>
        <end position="1028"/>
    </location>
</feature>
<dbReference type="GO" id="GO:0046872">
    <property type="term" value="F:metal ion binding"/>
    <property type="evidence" value="ECO:0007669"/>
    <property type="project" value="UniProtKB-KW"/>
</dbReference>
<dbReference type="HOGENOM" id="CLU_002360_2_1_1"/>
<protein>
    <recommendedName>
        <fullName evidence="10">Sodium/potassium exporting P-type ATPase 1</fullName>
    </recommendedName>
</protein>
<dbReference type="SUPFAM" id="SSF81660">
    <property type="entry name" value="Metal cation-transporting ATPase, ATP-binding domain N"/>
    <property type="match status" value="1"/>
</dbReference>
<keyword evidence="7" id="KW-1278">Translocase</keyword>
<dbReference type="PRINTS" id="PR00119">
    <property type="entry name" value="CATATPASE"/>
</dbReference>
<dbReference type="InterPro" id="IPR059000">
    <property type="entry name" value="ATPase_P-type_domA"/>
</dbReference>
<feature type="transmembrane region" description="Helical" evidence="12">
    <location>
        <begin position="285"/>
        <end position="311"/>
    </location>
</feature>
<dbReference type="PANTHER" id="PTHR43294:SF20">
    <property type="entry name" value="P-TYPE ATPASE"/>
    <property type="match status" value="1"/>
</dbReference>
<dbReference type="GO" id="GO:0016887">
    <property type="term" value="F:ATP hydrolysis activity"/>
    <property type="evidence" value="ECO:0007669"/>
    <property type="project" value="InterPro"/>
</dbReference>
<comment type="subcellular location">
    <subcellularLocation>
        <location evidence="1">Cell membrane</location>
        <topology evidence="1">Multi-pass membrane protein</topology>
    </subcellularLocation>
</comment>
<dbReference type="FunFam" id="2.70.150.10:FF:000016">
    <property type="entry name" value="Calcium-transporting P-type ATPase putative"/>
    <property type="match status" value="1"/>
</dbReference>
<feature type="transmembrane region" description="Helical" evidence="12">
    <location>
        <begin position="882"/>
        <end position="902"/>
    </location>
</feature>
<dbReference type="InterPro" id="IPR036412">
    <property type="entry name" value="HAD-like_sf"/>
</dbReference>
<dbReference type="Gene3D" id="3.40.1110.10">
    <property type="entry name" value="Calcium-transporting ATPase, cytoplasmic domain N"/>
    <property type="match status" value="1"/>
</dbReference>
<dbReference type="SFLD" id="SFLDS00003">
    <property type="entry name" value="Haloacid_Dehalogenase"/>
    <property type="match status" value="1"/>
</dbReference>
<name>L1IDR5_GUITC</name>
<dbReference type="KEGG" id="gtt:GUITHDRAFT_80735"/>
<dbReference type="RefSeq" id="XP_005821222.1">
    <property type="nucleotide sequence ID" value="XM_005821165.1"/>
</dbReference>
<dbReference type="InterPro" id="IPR008250">
    <property type="entry name" value="ATPase_P-typ_transduc_dom_A_sf"/>
</dbReference>
<evidence type="ECO:0000256" key="8">
    <source>
        <dbReference type="ARBA" id="ARBA00022989"/>
    </source>
</evidence>
<dbReference type="GO" id="GO:1990573">
    <property type="term" value="P:potassium ion import across plasma membrane"/>
    <property type="evidence" value="ECO:0007669"/>
    <property type="project" value="TreeGrafter"/>
</dbReference>
<dbReference type="Gene3D" id="1.20.1110.10">
    <property type="entry name" value="Calcium-transporting ATPase, transmembrane domain"/>
    <property type="match status" value="1"/>
</dbReference>
<dbReference type="InterPro" id="IPR023299">
    <property type="entry name" value="ATPase_P-typ_cyto_dom_N"/>
</dbReference>
<dbReference type="STRING" id="905079.L1IDR5"/>
<keyword evidence="3 12" id="KW-0812">Transmembrane</keyword>
<evidence type="ECO:0000256" key="4">
    <source>
        <dbReference type="ARBA" id="ARBA00022723"/>
    </source>
</evidence>
<evidence type="ECO:0000256" key="10">
    <source>
        <dbReference type="ARBA" id="ARBA00073741"/>
    </source>
</evidence>
<keyword evidence="9 12" id="KW-0472">Membrane</keyword>
<dbReference type="GO" id="GO:0005391">
    <property type="term" value="F:P-type sodium:potassium-exchanging transporter activity"/>
    <property type="evidence" value="ECO:0007669"/>
    <property type="project" value="TreeGrafter"/>
</dbReference>
<dbReference type="Proteomes" id="UP000011087">
    <property type="component" value="Unassembled WGS sequence"/>
</dbReference>
<feature type="transmembrane region" description="Helical" evidence="12">
    <location>
        <begin position="60"/>
        <end position="82"/>
    </location>
</feature>
<dbReference type="AlphaFoldDB" id="L1IDR5"/>
<dbReference type="InterPro" id="IPR018303">
    <property type="entry name" value="ATPase_P-typ_P_site"/>
</dbReference>
<feature type="domain" description="Cation-transporting P-type ATPase N-terminal" evidence="13">
    <location>
        <begin position="11"/>
        <end position="84"/>
    </location>
</feature>
<dbReference type="SFLD" id="SFLDF00027">
    <property type="entry name" value="p-type_atpase"/>
    <property type="match status" value="1"/>
</dbReference>
<dbReference type="GO" id="GO:0030007">
    <property type="term" value="P:intracellular potassium ion homeostasis"/>
    <property type="evidence" value="ECO:0007669"/>
    <property type="project" value="TreeGrafter"/>
</dbReference>
<dbReference type="InterPro" id="IPR050510">
    <property type="entry name" value="Cation_transp_ATPase_P-type"/>
</dbReference>
<dbReference type="eggNOG" id="KOG0202">
    <property type="taxonomic scope" value="Eukaryota"/>
</dbReference>
<dbReference type="Pfam" id="PF00689">
    <property type="entry name" value="Cation_ATPase_C"/>
    <property type="match status" value="1"/>
</dbReference>
<dbReference type="OMA" id="PVQKDCD"/>
<reference evidence="16" key="2">
    <citation type="submission" date="2012-11" db="EMBL/GenBank/DDBJ databases">
        <authorList>
            <person name="Kuo A."/>
            <person name="Curtis B.A."/>
            <person name="Tanifuji G."/>
            <person name="Burki F."/>
            <person name="Gruber A."/>
            <person name="Irimia M."/>
            <person name="Maruyama S."/>
            <person name="Arias M.C."/>
            <person name="Ball S.G."/>
            <person name="Gile G.H."/>
            <person name="Hirakawa Y."/>
            <person name="Hopkins J.F."/>
            <person name="Rensing S.A."/>
            <person name="Schmutz J."/>
            <person name="Symeonidi A."/>
            <person name="Elias M."/>
            <person name="Eveleigh R.J."/>
            <person name="Herman E.K."/>
            <person name="Klute M.J."/>
            <person name="Nakayama T."/>
            <person name="Obornik M."/>
            <person name="Reyes-Prieto A."/>
            <person name="Armbrust E.V."/>
            <person name="Aves S.J."/>
            <person name="Beiko R.G."/>
            <person name="Coutinho P."/>
            <person name="Dacks J.B."/>
            <person name="Durnford D.G."/>
            <person name="Fast N.M."/>
            <person name="Green B.R."/>
            <person name="Grisdale C."/>
            <person name="Hempe F."/>
            <person name="Henrissat B."/>
            <person name="Hoppner M.P."/>
            <person name="Ishida K.-I."/>
            <person name="Kim E."/>
            <person name="Koreny L."/>
            <person name="Kroth P.G."/>
            <person name="Liu Y."/>
            <person name="Malik S.-B."/>
            <person name="Maier U.G."/>
            <person name="McRose D."/>
            <person name="Mock T."/>
            <person name="Neilson J.A."/>
            <person name="Onodera N.T."/>
            <person name="Poole A.M."/>
            <person name="Pritham E.J."/>
            <person name="Richards T.A."/>
            <person name="Rocap G."/>
            <person name="Roy S.W."/>
            <person name="Sarai C."/>
            <person name="Schaack S."/>
            <person name="Shirato S."/>
            <person name="Slamovits C.H."/>
            <person name="Spencer D.F."/>
            <person name="Suzuki S."/>
            <person name="Worden A.Z."/>
            <person name="Zauner S."/>
            <person name="Barry K."/>
            <person name="Bell C."/>
            <person name="Bharti A.K."/>
            <person name="Crow J.A."/>
            <person name="Grimwood J."/>
            <person name="Kramer R."/>
            <person name="Lindquist E."/>
            <person name="Lucas S."/>
            <person name="Salamov A."/>
            <person name="McFadden G.I."/>
            <person name="Lane C.E."/>
            <person name="Keeling P.J."/>
            <person name="Gray M.W."/>
            <person name="Grigoriev I.V."/>
            <person name="Archibald J.M."/>
        </authorList>
    </citation>
    <scope>NUCLEOTIDE SEQUENCE</scope>
    <source>
        <strain evidence="16">CCMP2712</strain>
    </source>
</reference>
<dbReference type="GO" id="GO:0006883">
    <property type="term" value="P:intracellular sodium ion homeostasis"/>
    <property type="evidence" value="ECO:0007669"/>
    <property type="project" value="TreeGrafter"/>
</dbReference>
<dbReference type="InterPro" id="IPR006068">
    <property type="entry name" value="ATPase_P-typ_cation-transptr_C"/>
</dbReference>
<evidence type="ECO:0000313" key="16">
    <source>
        <dbReference type="Proteomes" id="UP000011087"/>
    </source>
</evidence>
<evidence type="ECO:0000256" key="11">
    <source>
        <dbReference type="SAM" id="MobiDB-lite"/>
    </source>
</evidence>
<dbReference type="InterPro" id="IPR023298">
    <property type="entry name" value="ATPase_P-typ_TM_dom_sf"/>
</dbReference>
<dbReference type="PaxDb" id="55529-EKX34242"/>
<keyword evidence="2" id="KW-1003">Cell membrane</keyword>
<dbReference type="GeneID" id="17290975"/>
<dbReference type="InterPro" id="IPR023214">
    <property type="entry name" value="HAD_sf"/>
</dbReference>
<gene>
    <name evidence="14" type="ORF">GUITHDRAFT_80735</name>
</gene>
<keyword evidence="16" id="KW-1185">Reference proteome</keyword>
<dbReference type="FunFam" id="3.40.50.1000:FF:000028">
    <property type="entry name" value="Calcium-transporting P-type ATPase, putative"/>
    <property type="match status" value="1"/>
</dbReference>
<reference evidence="14 16" key="1">
    <citation type="journal article" date="2012" name="Nature">
        <title>Algal genomes reveal evolutionary mosaicism and the fate of nucleomorphs.</title>
        <authorList>
            <consortium name="DOE Joint Genome Institute"/>
            <person name="Curtis B.A."/>
            <person name="Tanifuji G."/>
            <person name="Burki F."/>
            <person name="Gruber A."/>
            <person name="Irimia M."/>
            <person name="Maruyama S."/>
            <person name="Arias M.C."/>
            <person name="Ball S.G."/>
            <person name="Gile G.H."/>
            <person name="Hirakawa Y."/>
            <person name="Hopkins J.F."/>
            <person name="Kuo A."/>
            <person name="Rensing S.A."/>
            <person name="Schmutz J."/>
            <person name="Symeonidi A."/>
            <person name="Elias M."/>
            <person name="Eveleigh R.J."/>
            <person name="Herman E.K."/>
            <person name="Klute M.J."/>
            <person name="Nakayama T."/>
            <person name="Obornik M."/>
            <person name="Reyes-Prieto A."/>
            <person name="Armbrust E.V."/>
            <person name="Aves S.J."/>
            <person name="Beiko R.G."/>
            <person name="Coutinho P."/>
            <person name="Dacks J.B."/>
            <person name="Durnford D.G."/>
            <person name="Fast N.M."/>
            <person name="Green B.R."/>
            <person name="Grisdale C.J."/>
            <person name="Hempel F."/>
            <person name="Henrissat B."/>
            <person name="Hoppner M.P."/>
            <person name="Ishida K."/>
            <person name="Kim E."/>
            <person name="Koreny L."/>
            <person name="Kroth P.G."/>
            <person name="Liu Y."/>
            <person name="Malik S.B."/>
            <person name="Maier U.G."/>
            <person name="McRose D."/>
            <person name="Mock T."/>
            <person name="Neilson J.A."/>
            <person name="Onodera N.T."/>
            <person name="Poole A.M."/>
            <person name="Pritham E.J."/>
            <person name="Richards T.A."/>
            <person name="Rocap G."/>
            <person name="Roy S.W."/>
            <person name="Sarai C."/>
            <person name="Schaack S."/>
            <person name="Shirato S."/>
            <person name="Slamovits C.H."/>
            <person name="Spencer D.F."/>
            <person name="Suzuki S."/>
            <person name="Worden A.Z."/>
            <person name="Zauner S."/>
            <person name="Barry K."/>
            <person name="Bell C."/>
            <person name="Bharti A.K."/>
            <person name="Crow J.A."/>
            <person name="Grimwood J."/>
            <person name="Kramer R."/>
            <person name="Lindquist E."/>
            <person name="Lucas S."/>
            <person name="Salamov A."/>
            <person name="McFadden G.I."/>
            <person name="Lane C.E."/>
            <person name="Keeling P.J."/>
            <person name="Gray M.W."/>
            <person name="Grigoriev I.V."/>
            <person name="Archibald J.M."/>
        </authorList>
    </citation>
    <scope>NUCLEOTIDE SEQUENCE</scope>
    <source>
        <strain evidence="14 16">CCMP2712</strain>
    </source>
</reference>
<dbReference type="EnsemblProtists" id="EKX34242">
    <property type="protein sequence ID" value="EKX34242"/>
    <property type="gene ID" value="GUITHDRAFT_80735"/>
</dbReference>
<dbReference type="PROSITE" id="PS00154">
    <property type="entry name" value="ATPASE_E1_E2"/>
    <property type="match status" value="1"/>
</dbReference>
<organism evidence="14">
    <name type="scientific">Guillardia theta (strain CCMP2712)</name>
    <name type="common">Cryptophyte</name>
    <dbReference type="NCBI Taxonomy" id="905079"/>
    <lineage>
        <taxon>Eukaryota</taxon>
        <taxon>Cryptophyceae</taxon>
        <taxon>Pyrenomonadales</taxon>
        <taxon>Geminigeraceae</taxon>
        <taxon>Guillardia</taxon>
    </lineage>
</organism>
<sequence>MEGVKVEEEEYWHSETVDKVLELQESKKDGLTHQEAQKRLEVYGKNEMTPPPKIGFLMKLFLQINNILIYILIAAAIVSGVLKEYAEVALIVGVVVLNVTIGMIQEGKAEKAAEAIKGMLSAKATVIRDGQPTEVPASDVVPGDVVSIKAGDAVPADLRMFETSNLKILEAMLTGESNPISKHTHEISGGKTVALGDRKNMAFSATTVQAGQGKGIVVGTGDAAEIGKISSMVSEQESVKTNLMIQLEIFGRWVSLFVFVIAAVTFTLAKVMAEESVGTAFQSAVSIAVAIIPEGLPAVVTISLALAMQLLANQNAIVKQLPAVETLGSVTVICSDKTGTLTKNEMTVQRVQTTEAQYPVKGVGYSPELGTIVDPNSGEELAAEHKGRVKQMFEGVVLCNDSGLNVDSINGRMTYIPVGYPTEVALLTLGMKLGIPDLHIFKKAHPRVAAVPFASEHKFMCCVHATSTDPNAPLVLHVKGAPDRILPRCKNQVCEDDVNRTQPLVTKFWEDRAADMSSEGLRCLAVARADWDRSKVSDEMDADILLKAPEPFLTLIGLVAILDPPREAAIEACGVAKTAGIQVKMITGDHPQTAAAIAKQLGIFPPNLPSTEVKTFTGPQLDAMSEEEMDKIVLGCNVFARASPENKIQIVKSLQRVGQTCSMTGDGVNDAPALKAANIGVAMGITGTDVSKEAAKMVLADDNFATIVRAVREGRRVWDNLVKILLYNMPVNFAQGLSVFFAYVLRLETVPLTAIQVLYVNMITSVTMGLMLAMEPAEDSIMERPPRRKGKRLFGRMVAWHCLFVSACIVTCVLANFDIEMRRHEETGVGRRAGEVLMTTRVKKARAAAFNMLVFGEIAYAINCRYLRSTSIRMEIITGNKWCWISILITAVLQVFLTYTPGVNSFFSNEAIDGIAWLRILGMMIAIFLFVELEKAIGPKYLMPLIRQMGLCQPSAGGTDMSEDEREHFRFLATSASTIGMPIRRSRSLSRSESRDNFPHGTSQPVSHGPPPRRSTSRGSSFDHFPFGISHDHAKREAAYDRV</sequence>
<dbReference type="InterPro" id="IPR004014">
    <property type="entry name" value="ATPase_P-typ_cation-transptr_N"/>
</dbReference>
<evidence type="ECO:0000256" key="1">
    <source>
        <dbReference type="ARBA" id="ARBA00004651"/>
    </source>
</evidence>
<evidence type="ECO:0000256" key="3">
    <source>
        <dbReference type="ARBA" id="ARBA00022692"/>
    </source>
</evidence>
<feature type="transmembrane region" description="Helical" evidence="12">
    <location>
        <begin position="914"/>
        <end position="933"/>
    </location>
</feature>
<evidence type="ECO:0000256" key="9">
    <source>
        <dbReference type="ARBA" id="ARBA00023136"/>
    </source>
</evidence>
<dbReference type="SMART" id="SM00831">
    <property type="entry name" value="Cation_ATPase_N"/>
    <property type="match status" value="1"/>
</dbReference>
<dbReference type="PRINTS" id="PR00121">
    <property type="entry name" value="NAKATPASE"/>
</dbReference>
<feature type="transmembrane region" description="Helical" evidence="12">
    <location>
        <begin position="725"/>
        <end position="745"/>
    </location>
</feature>
<dbReference type="GO" id="GO:0005886">
    <property type="term" value="C:plasma membrane"/>
    <property type="evidence" value="ECO:0007669"/>
    <property type="project" value="UniProtKB-SubCell"/>
</dbReference>
<feature type="transmembrane region" description="Helical" evidence="12">
    <location>
        <begin position="798"/>
        <end position="817"/>
    </location>
</feature>
<dbReference type="SUPFAM" id="SSF56784">
    <property type="entry name" value="HAD-like"/>
    <property type="match status" value="1"/>
</dbReference>
<dbReference type="SUPFAM" id="SSF81653">
    <property type="entry name" value="Calcium ATPase, transduction domain A"/>
    <property type="match status" value="1"/>
</dbReference>
<dbReference type="Gene3D" id="3.40.50.1000">
    <property type="entry name" value="HAD superfamily/HAD-like"/>
    <property type="match status" value="1"/>
</dbReference>
<evidence type="ECO:0000256" key="12">
    <source>
        <dbReference type="SAM" id="Phobius"/>
    </source>
</evidence>
<keyword evidence="8 12" id="KW-1133">Transmembrane helix</keyword>
<dbReference type="Pfam" id="PF00690">
    <property type="entry name" value="Cation_ATPase_N"/>
    <property type="match status" value="1"/>
</dbReference>
<evidence type="ECO:0000256" key="6">
    <source>
        <dbReference type="ARBA" id="ARBA00022840"/>
    </source>
</evidence>
<evidence type="ECO:0000313" key="15">
    <source>
        <dbReference type="EnsemblProtists" id="EKX34242"/>
    </source>
</evidence>
<dbReference type="GO" id="GO:0005524">
    <property type="term" value="F:ATP binding"/>
    <property type="evidence" value="ECO:0007669"/>
    <property type="project" value="UniProtKB-KW"/>
</dbReference>
<dbReference type="Pfam" id="PF13246">
    <property type="entry name" value="Cation_ATPase"/>
    <property type="match status" value="1"/>
</dbReference>
<feature type="transmembrane region" description="Helical" evidence="12">
    <location>
        <begin position="845"/>
        <end position="862"/>
    </location>
</feature>
<dbReference type="SUPFAM" id="SSF81665">
    <property type="entry name" value="Calcium ATPase, transmembrane domain M"/>
    <property type="match status" value="1"/>
</dbReference>
<evidence type="ECO:0000256" key="5">
    <source>
        <dbReference type="ARBA" id="ARBA00022741"/>
    </source>
</evidence>